<sequence length="95" mass="10924">MFIKEYPNFEGLYLLNKTSKCSILRIIVDEKLRSYLFGLSLPSIEPIRLPQCHHVRGRGAAFCLYRPFDRLGCRNGIRYGDMGRRSVSTGEPVTK</sequence>
<organism evidence="2 5">
    <name type="scientific">Araneus ventricosus</name>
    <name type="common">Orbweaver spider</name>
    <name type="synonym">Epeira ventricosa</name>
    <dbReference type="NCBI Taxonomy" id="182803"/>
    <lineage>
        <taxon>Eukaryota</taxon>
        <taxon>Metazoa</taxon>
        <taxon>Ecdysozoa</taxon>
        <taxon>Arthropoda</taxon>
        <taxon>Chelicerata</taxon>
        <taxon>Arachnida</taxon>
        <taxon>Araneae</taxon>
        <taxon>Araneomorphae</taxon>
        <taxon>Entelegynae</taxon>
        <taxon>Araneoidea</taxon>
        <taxon>Araneidae</taxon>
        <taxon>Araneus</taxon>
    </lineage>
</organism>
<evidence type="ECO:0000313" key="2">
    <source>
        <dbReference type="EMBL" id="GBM76756.1"/>
    </source>
</evidence>
<keyword evidence="5" id="KW-1185">Reference proteome</keyword>
<name>A0A4Y2IIF5_ARAVE</name>
<evidence type="ECO:0000313" key="4">
    <source>
        <dbReference type="EMBL" id="GBM76857.1"/>
    </source>
</evidence>
<reference evidence="2 5" key="1">
    <citation type="journal article" date="2019" name="Sci. Rep.">
        <title>Orb-weaving spider Araneus ventricosus genome elucidates the spidroin gene catalogue.</title>
        <authorList>
            <person name="Kono N."/>
            <person name="Nakamura H."/>
            <person name="Ohtoshi R."/>
            <person name="Moran D.A.P."/>
            <person name="Shinohara A."/>
            <person name="Yoshida Y."/>
            <person name="Fujiwara M."/>
            <person name="Mori M."/>
            <person name="Tomita M."/>
            <person name="Arakawa K."/>
        </authorList>
    </citation>
    <scope>NUCLEOTIDE SEQUENCE [LARGE SCALE GENOMIC DNA]</scope>
</reference>
<gene>
    <name evidence="1" type="ORF">AVEN_16322_1</name>
    <name evidence="4" type="ORF">AVEN_211438_1</name>
    <name evidence="2" type="ORF">AVEN_73431_1</name>
    <name evidence="3" type="ORF">AVEN_88293_1</name>
</gene>
<evidence type="ECO:0000313" key="5">
    <source>
        <dbReference type="Proteomes" id="UP000499080"/>
    </source>
</evidence>
<dbReference type="AlphaFoldDB" id="A0A4Y2IIF5"/>
<dbReference type="Proteomes" id="UP000499080">
    <property type="component" value="Unassembled WGS sequence"/>
</dbReference>
<protein>
    <submittedName>
        <fullName evidence="2">Uncharacterized protein</fullName>
    </submittedName>
</protein>
<evidence type="ECO:0000313" key="1">
    <source>
        <dbReference type="EMBL" id="GBM76730.1"/>
    </source>
</evidence>
<dbReference type="EMBL" id="BGPR01185862">
    <property type="protein sequence ID" value="GBM76756.1"/>
    <property type="molecule type" value="Genomic_DNA"/>
</dbReference>
<dbReference type="EMBL" id="BGPR01185853">
    <property type="protein sequence ID" value="GBM76730.1"/>
    <property type="molecule type" value="Genomic_DNA"/>
</dbReference>
<proteinExistence type="predicted"/>
<dbReference type="EMBL" id="BGPR01185864">
    <property type="protein sequence ID" value="GBM76764.1"/>
    <property type="molecule type" value="Genomic_DNA"/>
</dbReference>
<comment type="caution">
    <text evidence="2">The sequence shown here is derived from an EMBL/GenBank/DDBJ whole genome shotgun (WGS) entry which is preliminary data.</text>
</comment>
<dbReference type="EMBL" id="BGPR01185888">
    <property type="protein sequence ID" value="GBM76857.1"/>
    <property type="molecule type" value="Genomic_DNA"/>
</dbReference>
<evidence type="ECO:0000313" key="3">
    <source>
        <dbReference type="EMBL" id="GBM76764.1"/>
    </source>
</evidence>
<accession>A0A4Y2IIF5</accession>